<dbReference type="Gene3D" id="3.60.10.10">
    <property type="entry name" value="Endonuclease/exonuclease/phosphatase"/>
    <property type="match status" value="1"/>
</dbReference>
<organism evidence="1 2">
    <name type="scientific">Sipha flava</name>
    <name type="common">yellow sugarcane aphid</name>
    <dbReference type="NCBI Taxonomy" id="143950"/>
    <lineage>
        <taxon>Eukaryota</taxon>
        <taxon>Metazoa</taxon>
        <taxon>Ecdysozoa</taxon>
        <taxon>Arthropoda</taxon>
        <taxon>Hexapoda</taxon>
        <taxon>Insecta</taxon>
        <taxon>Pterygota</taxon>
        <taxon>Neoptera</taxon>
        <taxon>Paraneoptera</taxon>
        <taxon>Hemiptera</taxon>
        <taxon>Sternorrhyncha</taxon>
        <taxon>Aphidomorpha</taxon>
        <taxon>Aphidoidea</taxon>
        <taxon>Aphididae</taxon>
        <taxon>Sipha</taxon>
    </lineage>
</organism>
<name>A0A8B8F9L8_9HEMI</name>
<sequence>MSKPSQPLMIEFAISEKDVDIKDKFYEELESVYETLPLHSIKIVVGDVNAKVGKEHMYRPVIGPNSLHEISYRNGTKLINFAQSMNCIISSTYFPRKNIHKLTWKSTDGRTFNQIDHILIDRKFKGCIRNVRTYRRAHAD</sequence>
<evidence type="ECO:0000313" key="1">
    <source>
        <dbReference type="Proteomes" id="UP000694846"/>
    </source>
</evidence>
<keyword evidence="1" id="KW-1185">Reference proteome</keyword>
<dbReference type="Proteomes" id="UP000694846">
    <property type="component" value="Unplaced"/>
</dbReference>
<dbReference type="RefSeq" id="XP_025407085.1">
    <property type="nucleotide sequence ID" value="XM_025551300.1"/>
</dbReference>
<dbReference type="SUPFAM" id="SSF56219">
    <property type="entry name" value="DNase I-like"/>
    <property type="match status" value="1"/>
</dbReference>
<accession>A0A8B8F9L8</accession>
<dbReference type="AlphaFoldDB" id="A0A8B8F9L8"/>
<dbReference type="InterPro" id="IPR036691">
    <property type="entry name" value="Endo/exonu/phosph_ase_sf"/>
</dbReference>
<dbReference type="OrthoDB" id="6626258at2759"/>
<proteinExistence type="predicted"/>
<reference evidence="2" key="1">
    <citation type="submission" date="2025-08" db="UniProtKB">
        <authorList>
            <consortium name="RefSeq"/>
        </authorList>
    </citation>
    <scope>IDENTIFICATION</scope>
    <source>
        <tissue evidence="2">Whole body</tissue>
    </source>
</reference>
<evidence type="ECO:0000313" key="2">
    <source>
        <dbReference type="RefSeq" id="XP_025407085.1"/>
    </source>
</evidence>
<protein>
    <submittedName>
        <fullName evidence="2">Craniofacial development protein 2-like</fullName>
    </submittedName>
</protein>
<gene>
    <name evidence="2" type="primary">LOC112681035</name>
</gene>
<dbReference type="GeneID" id="112681035"/>